<dbReference type="PROSITE" id="PS51257">
    <property type="entry name" value="PROKAR_LIPOPROTEIN"/>
    <property type="match status" value="1"/>
</dbReference>
<evidence type="ECO:0000256" key="1">
    <source>
        <dbReference type="SAM" id="SignalP"/>
    </source>
</evidence>
<evidence type="ECO:0008006" key="4">
    <source>
        <dbReference type="Google" id="ProtNLM"/>
    </source>
</evidence>
<dbReference type="Proteomes" id="UP001189000">
    <property type="component" value="Unassembled WGS sequence"/>
</dbReference>
<keyword evidence="1" id="KW-0732">Signal</keyword>
<sequence length="259" mass="29695">MKKLYLLFVPLVFTLFMSCNSRDNNDSSDQKKMMISKITVTSFDNPASPYTSVQSFKYNPSGDLIEIRSNNSDNYVTVEYTADKKISKMDHYKKNKGVEYTENFTYQNNQLIKIVAEYENKAFNRIIDYTYDNNGNLKTTSICEGPPCSNPSKTTFYYSGANVSSRADSDGGSSYIFVSDYTYDNKLNPSVNMNKYLRIVFAYQDLMGANNILTEKINSNRTTITYAIDYNAEGLPVKSLGKDEKGNNWVQYNYEYIRL</sequence>
<feature type="chain" id="PRO_5042126162" description="DUF4595 domain-containing protein" evidence="1">
    <location>
        <begin position="22"/>
        <end position="259"/>
    </location>
</feature>
<accession>A0AAE4SZV4</accession>
<dbReference type="AlphaFoldDB" id="A0AAE4SZV4"/>
<dbReference type="EMBL" id="NWGY01000003">
    <property type="protein sequence ID" value="MDV3662936.1"/>
    <property type="molecule type" value="Genomic_DNA"/>
</dbReference>
<evidence type="ECO:0000313" key="3">
    <source>
        <dbReference type="Proteomes" id="UP001189000"/>
    </source>
</evidence>
<dbReference type="Gene3D" id="2.180.10.10">
    <property type="entry name" value="RHS repeat-associated core"/>
    <property type="match status" value="1"/>
</dbReference>
<feature type="signal peptide" evidence="1">
    <location>
        <begin position="1"/>
        <end position="21"/>
    </location>
</feature>
<organism evidence="2 3">
    <name type="scientific">Elizabethkingia anophelis</name>
    <dbReference type="NCBI Taxonomy" id="1117645"/>
    <lineage>
        <taxon>Bacteria</taxon>
        <taxon>Pseudomonadati</taxon>
        <taxon>Bacteroidota</taxon>
        <taxon>Flavobacteriia</taxon>
        <taxon>Flavobacteriales</taxon>
        <taxon>Weeksellaceae</taxon>
        <taxon>Elizabethkingia</taxon>
    </lineage>
</organism>
<evidence type="ECO:0000313" key="2">
    <source>
        <dbReference type="EMBL" id="MDV3662936.1"/>
    </source>
</evidence>
<reference evidence="2" key="1">
    <citation type="submission" date="2023-02" db="EMBL/GenBank/DDBJ databases">
        <title>Elizabethkingia anophelis draft genomes.</title>
        <authorList>
            <person name="Nicholson A.C."/>
            <person name="Whitney A.M."/>
            <person name="Humrighouse B.W."/>
            <person name="Villarma A."/>
            <person name="Bell M."/>
            <person name="Mcquiston J."/>
        </authorList>
    </citation>
    <scope>NUCLEOTIDE SEQUENCE</scope>
    <source>
        <strain evidence="2">B4955</strain>
    </source>
</reference>
<dbReference type="RefSeq" id="WP_407490275.1">
    <property type="nucleotide sequence ID" value="NZ_JBJDLO010000005.1"/>
</dbReference>
<protein>
    <recommendedName>
        <fullName evidence="4">DUF4595 domain-containing protein</fullName>
    </recommendedName>
</protein>
<gene>
    <name evidence="2" type="ORF">CMU51_02560</name>
</gene>
<name>A0AAE4SZV4_9FLAO</name>
<proteinExistence type="predicted"/>
<comment type="caution">
    <text evidence="2">The sequence shown here is derived from an EMBL/GenBank/DDBJ whole genome shotgun (WGS) entry which is preliminary data.</text>
</comment>